<keyword evidence="2" id="KW-1185">Reference proteome</keyword>
<name>A0AAV4CST9_9GAST</name>
<evidence type="ECO:0000313" key="1">
    <source>
        <dbReference type="EMBL" id="GFO34919.1"/>
    </source>
</evidence>
<evidence type="ECO:0000313" key="2">
    <source>
        <dbReference type="Proteomes" id="UP000735302"/>
    </source>
</evidence>
<dbReference type="EMBL" id="BLXT01006948">
    <property type="protein sequence ID" value="GFO34919.1"/>
    <property type="molecule type" value="Genomic_DNA"/>
</dbReference>
<organism evidence="1 2">
    <name type="scientific">Plakobranchus ocellatus</name>
    <dbReference type="NCBI Taxonomy" id="259542"/>
    <lineage>
        <taxon>Eukaryota</taxon>
        <taxon>Metazoa</taxon>
        <taxon>Spiralia</taxon>
        <taxon>Lophotrochozoa</taxon>
        <taxon>Mollusca</taxon>
        <taxon>Gastropoda</taxon>
        <taxon>Heterobranchia</taxon>
        <taxon>Euthyneura</taxon>
        <taxon>Panpulmonata</taxon>
        <taxon>Sacoglossa</taxon>
        <taxon>Placobranchoidea</taxon>
        <taxon>Plakobranchidae</taxon>
        <taxon>Plakobranchus</taxon>
    </lineage>
</organism>
<protein>
    <submittedName>
        <fullName evidence="1">Uncharacterized protein</fullName>
    </submittedName>
</protein>
<gene>
    <name evidence="1" type="ORF">PoB_006142400</name>
</gene>
<reference evidence="1 2" key="1">
    <citation type="journal article" date="2021" name="Elife">
        <title>Chloroplast acquisition without the gene transfer in kleptoplastic sea slugs, Plakobranchus ocellatus.</title>
        <authorList>
            <person name="Maeda T."/>
            <person name="Takahashi S."/>
            <person name="Yoshida T."/>
            <person name="Shimamura S."/>
            <person name="Takaki Y."/>
            <person name="Nagai Y."/>
            <person name="Toyoda A."/>
            <person name="Suzuki Y."/>
            <person name="Arimoto A."/>
            <person name="Ishii H."/>
            <person name="Satoh N."/>
            <person name="Nishiyama T."/>
            <person name="Hasebe M."/>
            <person name="Maruyama T."/>
            <person name="Minagawa J."/>
            <person name="Obokata J."/>
            <person name="Shigenobu S."/>
        </authorList>
    </citation>
    <scope>NUCLEOTIDE SEQUENCE [LARGE SCALE GENOMIC DNA]</scope>
</reference>
<dbReference type="AlphaFoldDB" id="A0AAV4CST9"/>
<dbReference type="Proteomes" id="UP000735302">
    <property type="component" value="Unassembled WGS sequence"/>
</dbReference>
<comment type="caution">
    <text evidence="1">The sequence shown here is derived from an EMBL/GenBank/DDBJ whole genome shotgun (WGS) entry which is preliminary data.</text>
</comment>
<accession>A0AAV4CST9</accession>
<proteinExistence type="predicted"/>
<sequence length="150" mass="18137">MRVYWMYKDDSKICWMYKDDSSEICWMYKDDSKICWMYKDYSNEICWMYKVDSDEICWMYKDDSDESMPDVQGRYTPRWTFSRAYNVTTILPCVASSTTRWTSSCAHNGGHTCLVDTRLLKNNKKQNKLTKVLWYLTMENVQEVKFCMRV</sequence>